<keyword evidence="7 14" id="KW-0479">Metal-binding</keyword>
<dbReference type="Gene3D" id="1.10.630.10">
    <property type="entry name" value="Cytochrome P450"/>
    <property type="match status" value="1"/>
</dbReference>
<dbReference type="InterPro" id="IPR036396">
    <property type="entry name" value="Cyt_P450_sf"/>
</dbReference>
<accession>A0A0B2RR13</accession>
<evidence type="ECO:0000256" key="2">
    <source>
        <dbReference type="ARBA" id="ARBA00004167"/>
    </source>
</evidence>
<comment type="cofactor">
    <cofactor evidence="1 14">
        <name>heme</name>
        <dbReference type="ChEBI" id="CHEBI:30413"/>
    </cofactor>
</comment>
<dbReference type="AlphaFoldDB" id="A0A0B2RR13"/>
<keyword evidence="12" id="KW-0472">Membrane</keyword>
<evidence type="ECO:0000256" key="4">
    <source>
        <dbReference type="ARBA" id="ARBA00010617"/>
    </source>
</evidence>
<evidence type="ECO:0000256" key="11">
    <source>
        <dbReference type="ARBA" id="ARBA00023033"/>
    </source>
</evidence>
<keyword evidence="8" id="KW-1133">Transmembrane helix</keyword>
<reference evidence="16" key="1">
    <citation type="submission" date="2014-07" db="EMBL/GenBank/DDBJ databases">
        <title>Identification of a novel salt tolerance gene in wild soybean by whole-genome sequencing.</title>
        <authorList>
            <person name="Lam H.-M."/>
            <person name="Qi X."/>
            <person name="Li M.-W."/>
            <person name="Liu X."/>
            <person name="Xie M."/>
            <person name="Ni M."/>
            <person name="Xu X."/>
        </authorList>
    </citation>
    <scope>NUCLEOTIDE SEQUENCE [LARGE SCALE GENOMIC DNA]</scope>
    <source>
        <tissue evidence="16">Root</tissue>
    </source>
</reference>
<dbReference type="GO" id="GO:0016132">
    <property type="term" value="P:brassinosteroid biosynthetic process"/>
    <property type="evidence" value="ECO:0007669"/>
    <property type="project" value="TreeGrafter"/>
</dbReference>
<dbReference type="PRINTS" id="PR00463">
    <property type="entry name" value="EP450I"/>
</dbReference>
<comment type="similarity">
    <text evidence="4 15">Belongs to the cytochrome P450 family.</text>
</comment>
<dbReference type="GO" id="GO:0016125">
    <property type="term" value="P:sterol metabolic process"/>
    <property type="evidence" value="ECO:0007669"/>
    <property type="project" value="TreeGrafter"/>
</dbReference>
<comment type="subcellular location">
    <subcellularLocation>
        <location evidence="2">Membrane</location>
        <topology evidence="2">Single-pass membrane protein</topology>
    </subcellularLocation>
</comment>
<evidence type="ECO:0000256" key="12">
    <source>
        <dbReference type="ARBA" id="ARBA00023136"/>
    </source>
</evidence>
<proteinExistence type="inferred from homology"/>
<evidence type="ECO:0000256" key="3">
    <source>
        <dbReference type="ARBA" id="ARBA00004972"/>
    </source>
</evidence>
<dbReference type="InterPro" id="IPR001128">
    <property type="entry name" value="Cyt_P450"/>
</dbReference>
<dbReference type="PRINTS" id="PR00385">
    <property type="entry name" value="P450"/>
</dbReference>
<dbReference type="CDD" id="cd11043">
    <property type="entry name" value="CYP90-like"/>
    <property type="match status" value="1"/>
</dbReference>
<dbReference type="GO" id="GO:0005506">
    <property type="term" value="F:iron ion binding"/>
    <property type="evidence" value="ECO:0007669"/>
    <property type="project" value="InterPro"/>
</dbReference>
<evidence type="ECO:0000256" key="9">
    <source>
        <dbReference type="ARBA" id="ARBA00023002"/>
    </source>
</evidence>
<keyword evidence="10 14" id="KW-0408">Iron</keyword>
<dbReference type="GO" id="GO:0016705">
    <property type="term" value="F:oxidoreductase activity, acting on paired donors, with incorporation or reduction of molecular oxygen"/>
    <property type="evidence" value="ECO:0007669"/>
    <property type="project" value="InterPro"/>
</dbReference>
<evidence type="ECO:0000256" key="7">
    <source>
        <dbReference type="ARBA" id="ARBA00022723"/>
    </source>
</evidence>
<evidence type="ECO:0000256" key="13">
    <source>
        <dbReference type="ARBA" id="ARBA00037910"/>
    </source>
</evidence>
<dbReference type="SUPFAM" id="SSF48264">
    <property type="entry name" value="Cytochrome P450"/>
    <property type="match status" value="1"/>
</dbReference>
<dbReference type="Pfam" id="PF00067">
    <property type="entry name" value="p450"/>
    <property type="match status" value="1"/>
</dbReference>
<comment type="pathway">
    <text evidence="13">Plant hormone biosynthesis; brassinosteroid biosynthesis.</text>
</comment>
<dbReference type="PANTHER" id="PTHR24286:SF44">
    <property type="entry name" value="3BETA,22ALPHA-DIHYDROXYSTEROID 3-DEHYDROGENASE"/>
    <property type="match status" value="1"/>
</dbReference>
<keyword evidence="9 15" id="KW-0560">Oxidoreductase</keyword>
<evidence type="ECO:0000313" key="16">
    <source>
        <dbReference type="EMBL" id="KHN34728.1"/>
    </source>
</evidence>
<keyword evidence="11 15" id="KW-0503">Monooxygenase</keyword>
<evidence type="ECO:0000256" key="6">
    <source>
        <dbReference type="ARBA" id="ARBA00022692"/>
    </source>
</evidence>
<evidence type="ECO:0000256" key="15">
    <source>
        <dbReference type="RuleBase" id="RU000461"/>
    </source>
</evidence>
<dbReference type="EC" id="1.14.-.-" evidence="16"/>
<dbReference type="GO" id="GO:0010268">
    <property type="term" value="P:brassinosteroid homeostasis"/>
    <property type="evidence" value="ECO:0007669"/>
    <property type="project" value="TreeGrafter"/>
</dbReference>
<dbReference type="PROSITE" id="PS00086">
    <property type="entry name" value="CYTOCHROME_P450"/>
    <property type="match status" value="1"/>
</dbReference>
<evidence type="ECO:0000256" key="1">
    <source>
        <dbReference type="ARBA" id="ARBA00001971"/>
    </source>
</evidence>
<dbReference type="InterPro" id="IPR002401">
    <property type="entry name" value="Cyt_P450_E_grp-I"/>
</dbReference>
<evidence type="ECO:0000256" key="14">
    <source>
        <dbReference type="PIRSR" id="PIRSR602401-1"/>
    </source>
</evidence>
<dbReference type="EMBL" id="KN648819">
    <property type="protein sequence ID" value="KHN34728.1"/>
    <property type="molecule type" value="Genomic_DNA"/>
</dbReference>
<organism evidence="16">
    <name type="scientific">Glycine soja</name>
    <name type="common">Wild soybean</name>
    <dbReference type="NCBI Taxonomy" id="3848"/>
    <lineage>
        <taxon>Eukaryota</taxon>
        <taxon>Viridiplantae</taxon>
        <taxon>Streptophyta</taxon>
        <taxon>Embryophyta</taxon>
        <taxon>Tracheophyta</taxon>
        <taxon>Spermatophyta</taxon>
        <taxon>Magnoliopsida</taxon>
        <taxon>eudicotyledons</taxon>
        <taxon>Gunneridae</taxon>
        <taxon>Pentapetalae</taxon>
        <taxon>rosids</taxon>
        <taxon>fabids</taxon>
        <taxon>Fabales</taxon>
        <taxon>Fabaceae</taxon>
        <taxon>Papilionoideae</taxon>
        <taxon>50 kb inversion clade</taxon>
        <taxon>NPAAA clade</taxon>
        <taxon>indigoferoid/millettioid clade</taxon>
        <taxon>Phaseoleae</taxon>
        <taxon>Glycine</taxon>
        <taxon>Glycine subgen. Soja</taxon>
    </lineage>
</organism>
<dbReference type="GO" id="GO:0020037">
    <property type="term" value="F:heme binding"/>
    <property type="evidence" value="ECO:0007669"/>
    <property type="project" value="InterPro"/>
</dbReference>
<dbReference type="InterPro" id="IPR017972">
    <property type="entry name" value="Cyt_P450_CS"/>
</dbReference>
<name>A0A0B2RR13_GLYSO</name>
<keyword evidence="5 14" id="KW-0349">Heme</keyword>
<gene>
    <name evidence="16" type="ORF">glysoja_039024</name>
</gene>
<keyword evidence="6" id="KW-0812">Transmembrane</keyword>
<dbReference type="GO" id="GO:0004497">
    <property type="term" value="F:monooxygenase activity"/>
    <property type="evidence" value="ECO:0007669"/>
    <property type="project" value="UniProtKB-KW"/>
</dbReference>
<evidence type="ECO:0000256" key="5">
    <source>
        <dbReference type="ARBA" id="ARBA00022617"/>
    </source>
</evidence>
<comment type="pathway">
    <text evidence="3">Hormone biosynthesis.</text>
</comment>
<sequence>MKGALHKRMHSLTMSFANSSIIKDHLLHHIDRLICLNLDAWSDTVFLMDQAKKITFELTVKQLMSFDPDEWTENLRKEYVLVIEGFFTLPFPLFSTTYRRAIKARTKVAEALALVVRQRRKEYGENKEKKSDMLGALLASGDHLSDEEIVDFLLALLVAGYETTSTIMTLAIKFLTETPLALAQLKEEHDQIRAKSHPGAPLEWTDYKSMAFTQCVVNETLRVANIIGGIFRRATTDINIKGYTIPKGWKVFASFRAVHLNPEHYKDARSFNPWRWQSNSSETANPGNVYTPFGGGPRLCPGYELARVVLSVFLHRIVTRFSWVPAEEDKLVFFPTTRTQKRYPIIVQRRH</sequence>
<dbReference type="GO" id="GO:0016020">
    <property type="term" value="C:membrane"/>
    <property type="evidence" value="ECO:0007669"/>
    <property type="project" value="UniProtKB-SubCell"/>
</dbReference>
<evidence type="ECO:0000256" key="10">
    <source>
        <dbReference type="ARBA" id="ARBA00023004"/>
    </source>
</evidence>
<evidence type="ECO:0000256" key="8">
    <source>
        <dbReference type="ARBA" id="ARBA00022989"/>
    </source>
</evidence>
<protein>
    <submittedName>
        <fullName evidence="16">Cytochrome P450 90A1</fullName>
        <ecNumber evidence="16">1.14.-.-</ecNumber>
    </submittedName>
</protein>
<dbReference type="Proteomes" id="UP000053555">
    <property type="component" value="Unassembled WGS sequence"/>
</dbReference>
<dbReference type="PANTHER" id="PTHR24286">
    <property type="entry name" value="CYTOCHROME P450 26"/>
    <property type="match status" value="1"/>
</dbReference>
<feature type="binding site" description="axial binding residue" evidence="14">
    <location>
        <position position="300"/>
    </location>
    <ligand>
        <name>heme</name>
        <dbReference type="ChEBI" id="CHEBI:30413"/>
    </ligand>
    <ligandPart>
        <name>Fe</name>
        <dbReference type="ChEBI" id="CHEBI:18248"/>
    </ligandPart>
</feature>